<keyword evidence="4" id="KW-0410">Iron transport</keyword>
<evidence type="ECO:0000259" key="14">
    <source>
        <dbReference type="Pfam" id="PF00593"/>
    </source>
</evidence>
<feature type="domain" description="TonB-dependent receptor-like beta-barrel" evidence="14">
    <location>
        <begin position="230"/>
        <end position="722"/>
    </location>
</feature>
<keyword evidence="2 11" id="KW-0813">Transport</keyword>
<dbReference type="PANTHER" id="PTHR32552:SF81">
    <property type="entry name" value="TONB-DEPENDENT OUTER MEMBRANE RECEPTOR"/>
    <property type="match status" value="1"/>
</dbReference>
<feature type="domain" description="TonB-dependent receptor plug" evidence="15">
    <location>
        <begin position="42"/>
        <end position="149"/>
    </location>
</feature>
<evidence type="ECO:0000256" key="13">
    <source>
        <dbReference type="SAM" id="SignalP"/>
    </source>
</evidence>
<dbReference type="SUPFAM" id="SSF56935">
    <property type="entry name" value="Porins"/>
    <property type="match status" value="1"/>
</dbReference>
<evidence type="ECO:0000256" key="7">
    <source>
        <dbReference type="ARBA" id="ARBA00023065"/>
    </source>
</evidence>
<evidence type="ECO:0000256" key="10">
    <source>
        <dbReference type="ARBA" id="ARBA00023237"/>
    </source>
</evidence>
<comment type="similarity">
    <text evidence="11 12">Belongs to the TonB-dependent receptor family.</text>
</comment>
<comment type="subcellular location">
    <subcellularLocation>
        <location evidence="1 11">Cell outer membrane</location>
        <topology evidence="1 11">Multi-pass membrane protein</topology>
    </subcellularLocation>
</comment>
<feature type="chain" id="PRO_5045072501" evidence="13">
    <location>
        <begin position="26"/>
        <end position="766"/>
    </location>
</feature>
<dbReference type="InterPro" id="IPR039426">
    <property type="entry name" value="TonB-dep_rcpt-like"/>
</dbReference>
<protein>
    <submittedName>
        <fullName evidence="16">TonB-dependent receptor</fullName>
    </submittedName>
</protein>
<keyword evidence="13" id="KW-0732">Signal</keyword>
<evidence type="ECO:0000256" key="1">
    <source>
        <dbReference type="ARBA" id="ARBA00004571"/>
    </source>
</evidence>
<accession>A0ABY8N874</accession>
<sequence>MRNVPLRRRALAAAVAGLASVAADAQQIEEIVVTAQQREQTLQEVPIAVSAFSDGFMEQANVDDVRGLVALSPGFNGATEDSFSDAMAMRGISTNDFGVGGDPSVAIFMDGVWQGRNGGVQTSYFDIQRAEVVKGPQGTLFGRNAIAGAVSVFTNKPTEEFEGKVQLGVAQYDKREATGTINVPLTDNLYFRGSVYGLSEDGWLENQQGGEDFGFHERSAARAALRYVDERTDATLTLNYEDREQNSSIYWNPEAGLPEDQVNSDLRGRDAIDEGEIFSATANISVNLSDQYTLTSITGFKTFNFFYLEDYDASPERVNNYLQDSKVDYLSQEIRINFDDGGDFVWFAGASLYREDIDNLASALYDEDALCRAISRTDAEDFDGEVSGCADPGFWLDYWEADEAPTAEELAINKREDTFNLVKSSGWAAFADATWSATSQLDLMLGARYTVDKKEMDMRIPDSGGWLGNNFNYEFAVPEWISADDEWSAFTPRIAANFALNEEISLYANAARGYKTGGFATFGVDLAGVDDDGIAMPGSTPMQFDPETVQSFEAGVKSKLLNNSLQANLAIYQYTYEDLQFVYFDNGSQLVENLGEAGGRGAEFDLRYLPNERLDFFFTLSYMDTEITNDDDIRGKACDESGCKGKSLPFSPELSTAFIATYRHPLDAGELLFSLEQIGQSKQYSDIDNIELVAQKAWQETNLRLGYHASADWKLTLWVENLFEEQYFERGWANADVNNQWGYGLVNTQVWPSKPRTAGMDFTMQF</sequence>
<dbReference type="InterPro" id="IPR036942">
    <property type="entry name" value="Beta-barrel_TonB_sf"/>
</dbReference>
<evidence type="ECO:0000256" key="2">
    <source>
        <dbReference type="ARBA" id="ARBA00022448"/>
    </source>
</evidence>
<evidence type="ECO:0000256" key="5">
    <source>
        <dbReference type="ARBA" id="ARBA00022692"/>
    </source>
</evidence>
<keyword evidence="16" id="KW-0675">Receptor</keyword>
<dbReference type="Proteomes" id="UP001236500">
    <property type="component" value="Chromosome"/>
</dbReference>
<keyword evidence="10 11" id="KW-0998">Cell outer membrane</keyword>
<evidence type="ECO:0000256" key="11">
    <source>
        <dbReference type="PROSITE-ProRule" id="PRU01360"/>
    </source>
</evidence>
<dbReference type="Pfam" id="PF07715">
    <property type="entry name" value="Plug"/>
    <property type="match status" value="1"/>
</dbReference>
<name>A0ABY8N874_9GAMM</name>
<keyword evidence="9 11" id="KW-0472">Membrane</keyword>
<keyword evidence="6" id="KW-0408">Iron</keyword>
<evidence type="ECO:0000256" key="9">
    <source>
        <dbReference type="ARBA" id="ARBA00023136"/>
    </source>
</evidence>
<proteinExistence type="inferred from homology"/>
<dbReference type="InterPro" id="IPR000531">
    <property type="entry name" value="Beta-barrel_TonB"/>
</dbReference>
<feature type="signal peptide" evidence="13">
    <location>
        <begin position="1"/>
        <end position="25"/>
    </location>
</feature>
<evidence type="ECO:0000256" key="3">
    <source>
        <dbReference type="ARBA" id="ARBA00022452"/>
    </source>
</evidence>
<dbReference type="PROSITE" id="PS52016">
    <property type="entry name" value="TONB_DEPENDENT_REC_3"/>
    <property type="match status" value="1"/>
</dbReference>
<organism evidence="16 17">
    <name type="scientific">Microbulbifer bruguierae</name>
    <dbReference type="NCBI Taxonomy" id="3029061"/>
    <lineage>
        <taxon>Bacteria</taxon>
        <taxon>Pseudomonadati</taxon>
        <taxon>Pseudomonadota</taxon>
        <taxon>Gammaproteobacteria</taxon>
        <taxon>Cellvibrionales</taxon>
        <taxon>Microbulbiferaceae</taxon>
        <taxon>Microbulbifer</taxon>
    </lineage>
</organism>
<reference evidence="16 17" key="1">
    <citation type="submission" date="2023-02" db="EMBL/GenBank/DDBJ databases">
        <title>Description and genomic characterization of Microbulbifer bruguierae sp. nov., isolated from the sediment of mangrove plant Bruguiera sexangula.</title>
        <authorList>
            <person name="Long M."/>
        </authorList>
    </citation>
    <scope>NUCLEOTIDE SEQUENCE [LARGE SCALE GENOMIC DNA]</scope>
    <source>
        <strain evidence="16 17">H12</strain>
    </source>
</reference>
<keyword evidence="3 11" id="KW-1134">Transmembrane beta strand</keyword>
<evidence type="ECO:0000256" key="6">
    <source>
        <dbReference type="ARBA" id="ARBA00023004"/>
    </source>
</evidence>
<evidence type="ECO:0000313" key="17">
    <source>
        <dbReference type="Proteomes" id="UP001236500"/>
    </source>
</evidence>
<dbReference type="Gene3D" id="2.40.170.20">
    <property type="entry name" value="TonB-dependent receptor, beta-barrel domain"/>
    <property type="match status" value="2"/>
</dbReference>
<evidence type="ECO:0000256" key="12">
    <source>
        <dbReference type="RuleBase" id="RU003357"/>
    </source>
</evidence>
<dbReference type="EMBL" id="CP118605">
    <property type="protein sequence ID" value="WGL15096.1"/>
    <property type="molecule type" value="Genomic_DNA"/>
</dbReference>
<gene>
    <name evidence="16" type="ORF">PVT68_09930</name>
</gene>
<keyword evidence="8 12" id="KW-0798">TonB box</keyword>
<evidence type="ECO:0000313" key="16">
    <source>
        <dbReference type="EMBL" id="WGL15096.1"/>
    </source>
</evidence>
<keyword evidence="7" id="KW-0406">Ion transport</keyword>
<dbReference type="InterPro" id="IPR012910">
    <property type="entry name" value="Plug_dom"/>
</dbReference>
<evidence type="ECO:0000256" key="8">
    <source>
        <dbReference type="ARBA" id="ARBA00023077"/>
    </source>
</evidence>
<evidence type="ECO:0000259" key="15">
    <source>
        <dbReference type="Pfam" id="PF07715"/>
    </source>
</evidence>
<dbReference type="Pfam" id="PF00593">
    <property type="entry name" value="TonB_dep_Rec_b-barrel"/>
    <property type="match status" value="1"/>
</dbReference>
<dbReference type="RefSeq" id="WP_280317620.1">
    <property type="nucleotide sequence ID" value="NZ_CP118605.1"/>
</dbReference>
<keyword evidence="5 11" id="KW-0812">Transmembrane</keyword>
<dbReference type="PANTHER" id="PTHR32552">
    <property type="entry name" value="FERRICHROME IRON RECEPTOR-RELATED"/>
    <property type="match status" value="1"/>
</dbReference>
<keyword evidence="17" id="KW-1185">Reference proteome</keyword>
<evidence type="ECO:0000256" key="4">
    <source>
        <dbReference type="ARBA" id="ARBA00022496"/>
    </source>
</evidence>